<dbReference type="SUPFAM" id="SSF81301">
    <property type="entry name" value="Nucleotidyltransferase"/>
    <property type="match status" value="1"/>
</dbReference>
<accession>A0A4P6K5C1</accession>
<dbReference type="OrthoDB" id="2821267at2"/>
<evidence type="ECO:0008006" key="3">
    <source>
        <dbReference type="Google" id="ProtNLM"/>
    </source>
</evidence>
<dbReference type="Gene3D" id="3.30.460.10">
    <property type="entry name" value="Beta Polymerase, domain 2"/>
    <property type="match status" value="1"/>
</dbReference>
<dbReference type="KEGG" id="kbs:EPA93_47920"/>
<name>A0A4P6K5C1_KTERU</name>
<gene>
    <name evidence="1" type="ORF">EPA93_47920</name>
</gene>
<dbReference type="AlphaFoldDB" id="A0A4P6K5C1"/>
<dbReference type="EMBL" id="CP035758">
    <property type="protein sequence ID" value="QBD83285.1"/>
    <property type="molecule type" value="Genomic_DNA"/>
</dbReference>
<keyword evidence="2" id="KW-1185">Reference proteome</keyword>
<dbReference type="RefSeq" id="WP_129894351.1">
    <property type="nucleotide sequence ID" value="NZ_CP035758.1"/>
</dbReference>
<evidence type="ECO:0000313" key="1">
    <source>
        <dbReference type="EMBL" id="QBD83285.1"/>
    </source>
</evidence>
<sequence>MFTLRQRDGVRSYILEMAQNDSRVTGGALIGSTAAGTEDTWSDIDLTFGIASGNPIETVIADWTQALAQEFGVLDYFDLYVRSSIYRVFLLPNGLEADVSVTPEDDFGAYGPHFHTLFGKAQRLQSTPSADIRHIIGLGWHHVLHAHSSIERHKPWQAEYWISEIRNHTFELSCIRLGERSAHRRGVDKLPVAVTNPLANTLVRSLEEPELRRALSAATACLIREIEQYDTTLGARLKPLLYEFVAIQDKG</sequence>
<reference evidence="1 2" key="1">
    <citation type="submission" date="2019-01" db="EMBL/GenBank/DDBJ databases">
        <title>Ktedonosporobacter rubrisoli SCAWS-G2.</title>
        <authorList>
            <person name="Huang Y."/>
            <person name="Yan B."/>
        </authorList>
    </citation>
    <scope>NUCLEOTIDE SEQUENCE [LARGE SCALE GENOMIC DNA]</scope>
    <source>
        <strain evidence="1 2">SCAWS-G2</strain>
    </source>
</reference>
<evidence type="ECO:0000313" key="2">
    <source>
        <dbReference type="Proteomes" id="UP000290365"/>
    </source>
</evidence>
<dbReference type="Proteomes" id="UP000290365">
    <property type="component" value="Chromosome"/>
</dbReference>
<dbReference type="InterPro" id="IPR043519">
    <property type="entry name" value="NT_sf"/>
</dbReference>
<organism evidence="1 2">
    <name type="scientific">Ktedonosporobacter rubrisoli</name>
    <dbReference type="NCBI Taxonomy" id="2509675"/>
    <lineage>
        <taxon>Bacteria</taxon>
        <taxon>Bacillati</taxon>
        <taxon>Chloroflexota</taxon>
        <taxon>Ktedonobacteria</taxon>
        <taxon>Ktedonobacterales</taxon>
        <taxon>Ktedonosporobacteraceae</taxon>
        <taxon>Ktedonosporobacter</taxon>
    </lineage>
</organism>
<proteinExistence type="predicted"/>
<protein>
    <recommendedName>
        <fullName evidence="3">Nucleotidyltransferase domain-containing protein</fullName>
    </recommendedName>
</protein>